<evidence type="ECO:0008006" key="4">
    <source>
        <dbReference type="Google" id="ProtNLM"/>
    </source>
</evidence>
<evidence type="ECO:0000313" key="3">
    <source>
        <dbReference type="Proteomes" id="UP000630353"/>
    </source>
</evidence>
<feature type="chain" id="PRO_5037678792" description="Lipoprotein" evidence="1">
    <location>
        <begin position="17"/>
        <end position="216"/>
    </location>
</feature>
<dbReference type="AlphaFoldDB" id="A0A918XYE8"/>
<gene>
    <name evidence="2" type="ORF">GCM10017083_53040</name>
</gene>
<dbReference type="EMBL" id="BMZS01000016">
    <property type="protein sequence ID" value="GHD63188.1"/>
    <property type="molecule type" value="Genomic_DNA"/>
</dbReference>
<reference evidence="2" key="1">
    <citation type="journal article" date="2014" name="Int. J. Syst. Evol. Microbiol.">
        <title>Complete genome sequence of Corynebacterium casei LMG S-19264T (=DSM 44701T), isolated from a smear-ripened cheese.</title>
        <authorList>
            <consortium name="US DOE Joint Genome Institute (JGI-PGF)"/>
            <person name="Walter F."/>
            <person name="Albersmeier A."/>
            <person name="Kalinowski J."/>
            <person name="Ruckert C."/>
        </authorList>
    </citation>
    <scope>NUCLEOTIDE SEQUENCE</scope>
    <source>
        <strain evidence="2">KCTC 42651</strain>
    </source>
</reference>
<proteinExistence type="predicted"/>
<accession>A0A918XYE8</accession>
<comment type="caution">
    <text evidence="2">The sequence shown here is derived from an EMBL/GenBank/DDBJ whole genome shotgun (WGS) entry which is preliminary data.</text>
</comment>
<dbReference type="Proteomes" id="UP000630353">
    <property type="component" value="Unassembled WGS sequence"/>
</dbReference>
<sequence length="216" mass="22955">MRALILLLGLAACAPAAGPRSGGLESRGLWADPPACVLVLPADTAAETGLSPRQAEEALARHLAGRFDRVIGPARRDALIRRLGLVLDHPGDRRRLAARTGCRHAALARFWGGRGWGVVWSETRIGVDLAILRLADGEHLWLGRDSARRGDGGLPLSPVSAAVAAGLAARAALDRETAASVLDDALRSLLRDLPDLRDAQAFASRNSRVRPLSSRK</sequence>
<feature type="signal peptide" evidence="1">
    <location>
        <begin position="1"/>
        <end position="16"/>
    </location>
</feature>
<evidence type="ECO:0000256" key="1">
    <source>
        <dbReference type="SAM" id="SignalP"/>
    </source>
</evidence>
<dbReference type="RefSeq" id="WP_189995461.1">
    <property type="nucleotide sequence ID" value="NZ_BMZS01000016.1"/>
</dbReference>
<keyword evidence="3" id="KW-1185">Reference proteome</keyword>
<keyword evidence="1" id="KW-0732">Signal</keyword>
<name>A0A918XYE8_9PROT</name>
<organism evidence="2 3">
    <name type="scientific">Thalassobaculum fulvum</name>
    <dbReference type="NCBI Taxonomy" id="1633335"/>
    <lineage>
        <taxon>Bacteria</taxon>
        <taxon>Pseudomonadati</taxon>
        <taxon>Pseudomonadota</taxon>
        <taxon>Alphaproteobacteria</taxon>
        <taxon>Rhodospirillales</taxon>
        <taxon>Thalassobaculaceae</taxon>
        <taxon>Thalassobaculum</taxon>
    </lineage>
</organism>
<protein>
    <recommendedName>
        <fullName evidence="4">Lipoprotein</fullName>
    </recommendedName>
</protein>
<evidence type="ECO:0000313" key="2">
    <source>
        <dbReference type="EMBL" id="GHD63188.1"/>
    </source>
</evidence>
<reference evidence="2" key="2">
    <citation type="submission" date="2020-09" db="EMBL/GenBank/DDBJ databases">
        <authorList>
            <person name="Sun Q."/>
            <person name="Kim S."/>
        </authorList>
    </citation>
    <scope>NUCLEOTIDE SEQUENCE</scope>
    <source>
        <strain evidence="2">KCTC 42651</strain>
    </source>
</reference>